<dbReference type="GO" id="GO:0008924">
    <property type="term" value="F:L-malate dehydrogenase (quinone) activity"/>
    <property type="evidence" value="ECO:0007669"/>
    <property type="project" value="UniProtKB-EC"/>
</dbReference>
<dbReference type="HAMAP" id="MF_00212">
    <property type="entry name" value="MQO"/>
    <property type="match status" value="1"/>
</dbReference>
<evidence type="ECO:0000256" key="3">
    <source>
        <dbReference type="ARBA" id="ARBA00005012"/>
    </source>
</evidence>
<name>A0ABV5JQY7_9ACTN</name>
<dbReference type="EMBL" id="JBHMDY010000004">
    <property type="protein sequence ID" value="MFB9260179.1"/>
    <property type="molecule type" value="Genomic_DNA"/>
</dbReference>
<keyword evidence="10" id="KW-1185">Reference proteome</keyword>
<keyword evidence="7 8" id="KW-0560">Oxidoreductase</keyword>
<keyword evidence="6 8" id="KW-0274">FAD</keyword>
<evidence type="ECO:0000256" key="7">
    <source>
        <dbReference type="ARBA" id="ARBA00023002"/>
    </source>
</evidence>
<gene>
    <name evidence="8 9" type="primary">mqo</name>
    <name evidence="9" type="ORF">ACFFVD_10220</name>
</gene>
<dbReference type="Pfam" id="PF06039">
    <property type="entry name" value="Mqo"/>
    <property type="match status" value="1"/>
</dbReference>
<dbReference type="RefSeq" id="WP_338403472.1">
    <property type="nucleotide sequence ID" value="NZ_JAALDM010000022.1"/>
</dbReference>
<evidence type="ECO:0000313" key="10">
    <source>
        <dbReference type="Proteomes" id="UP001589700"/>
    </source>
</evidence>
<dbReference type="PANTHER" id="PTHR43104:SF2">
    <property type="entry name" value="L-2-HYDROXYGLUTARATE DEHYDROGENASE, MITOCHONDRIAL"/>
    <property type="match status" value="1"/>
</dbReference>
<dbReference type="Gene3D" id="3.50.50.60">
    <property type="entry name" value="FAD/NAD(P)-binding domain"/>
    <property type="match status" value="1"/>
</dbReference>
<comment type="catalytic activity">
    <reaction evidence="1 8">
        <text>(S)-malate + a quinone = a quinol + oxaloacetate</text>
        <dbReference type="Rhea" id="RHEA:46012"/>
        <dbReference type="ChEBI" id="CHEBI:15589"/>
        <dbReference type="ChEBI" id="CHEBI:16452"/>
        <dbReference type="ChEBI" id="CHEBI:24646"/>
        <dbReference type="ChEBI" id="CHEBI:132124"/>
        <dbReference type="EC" id="1.1.5.4"/>
    </reaction>
</comment>
<keyword evidence="5 8" id="KW-0285">Flavoprotein</keyword>
<protein>
    <recommendedName>
        <fullName evidence="8">Probable malate:quinone oxidoreductase</fullName>
        <ecNumber evidence="8">1.1.5.4</ecNumber>
    </recommendedName>
    <alternativeName>
        <fullName evidence="8">MQO</fullName>
    </alternativeName>
    <alternativeName>
        <fullName evidence="8">Malate dehydrogenase [quinone]</fullName>
    </alternativeName>
</protein>
<comment type="cofactor">
    <cofactor evidence="2 8">
        <name>FAD</name>
        <dbReference type="ChEBI" id="CHEBI:57692"/>
    </cofactor>
</comment>
<comment type="similarity">
    <text evidence="8">Belongs to the MQO family.</text>
</comment>
<dbReference type="NCBIfam" id="NF003611">
    <property type="entry name" value="PRK05257.3-2"/>
    <property type="match status" value="1"/>
</dbReference>
<dbReference type="EC" id="1.1.5.4" evidence="8"/>
<dbReference type="InterPro" id="IPR036188">
    <property type="entry name" value="FAD/NAD-bd_sf"/>
</dbReference>
<evidence type="ECO:0000256" key="2">
    <source>
        <dbReference type="ARBA" id="ARBA00001974"/>
    </source>
</evidence>
<dbReference type="NCBIfam" id="NF003606">
    <property type="entry name" value="PRK05257.2-1"/>
    <property type="match status" value="1"/>
</dbReference>
<dbReference type="PANTHER" id="PTHR43104">
    <property type="entry name" value="L-2-HYDROXYGLUTARATE DEHYDROGENASE, MITOCHONDRIAL"/>
    <property type="match status" value="1"/>
</dbReference>
<evidence type="ECO:0000256" key="4">
    <source>
        <dbReference type="ARBA" id="ARBA00022532"/>
    </source>
</evidence>
<evidence type="ECO:0000256" key="1">
    <source>
        <dbReference type="ARBA" id="ARBA00001139"/>
    </source>
</evidence>
<dbReference type="NCBIfam" id="NF009875">
    <property type="entry name" value="PRK13339.1"/>
    <property type="match status" value="1"/>
</dbReference>
<dbReference type="SUPFAM" id="SSF51905">
    <property type="entry name" value="FAD/NAD(P)-binding domain"/>
    <property type="match status" value="1"/>
</dbReference>
<keyword evidence="4 8" id="KW-0816">Tricarboxylic acid cycle</keyword>
<dbReference type="NCBIfam" id="TIGR01320">
    <property type="entry name" value="mal_quin_oxido"/>
    <property type="match status" value="1"/>
</dbReference>
<accession>A0ABV5JQY7</accession>
<organism evidence="9 10">
    <name type="scientific">Dietzia aerolata</name>
    <dbReference type="NCBI Taxonomy" id="595984"/>
    <lineage>
        <taxon>Bacteria</taxon>
        <taxon>Bacillati</taxon>
        <taxon>Actinomycetota</taxon>
        <taxon>Actinomycetes</taxon>
        <taxon>Mycobacteriales</taxon>
        <taxon>Dietziaceae</taxon>
        <taxon>Dietzia</taxon>
    </lineage>
</organism>
<comment type="pathway">
    <text evidence="3 8">Carbohydrate metabolism; tricarboxylic acid cycle; oxaloacetate from (S)-malate (quinone route): step 1/1.</text>
</comment>
<reference evidence="9 10" key="1">
    <citation type="submission" date="2024-09" db="EMBL/GenBank/DDBJ databases">
        <authorList>
            <person name="Sun Q."/>
            <person name="Mori K."/>
        </authorList>
    </citation>
    <scope>NUCLEOTIDE SEQUENCE [LARGE SCALE GENOMIC DNA]</scope>
    <source>
        <strain evidence="9 10">CCM 7659</strain>
    </source>
</reference>
<sequence>MTADQVAKHGTTDVALIGAGTMSATLGALLRRLQPDWDIQIFERLEGPALESSDAWNNAGTGHSALCELNYSPKTANGDVDITKAVSVNEKFQVSRQFWSYAVENTLLGDPTEWIRPVPHMSFVTGADGQDYLQKRYDKLAGHPLFPGMEHTTEFSELERLVPLMAKGRSPEQPFALSHFAGGTDVNFGALTRQLVKYLTRTGTEVHYQNQVKDLERNTDGTWRLTVANRHTGDERTIDAKFVFVGAGGGALHLLQKSGIPEIRGIGGFPVGGQWLRCTNDELVEQHQAKVYSQASVGAPPMSVPHLDTRVIDGKKGLLFGPFAGWTPKFLKMGSFMDLPSSVRPGNLLPMANIGVTEMGLVKYLITELAKNHGARVDTLRDFVPAAVDGEWEKVVAGQRVQVIKPKPGGRGGTLEFGTAVVNAADGSIAGLLGASPGASTAVDAMVDVLRRCFPTRFAEWTPALEEMIPSLGRDLAAEPGLFNEQFERSNRTLKLDPKV</sequence>
<dbReference type="Proteomes" id="UP001589700">
    <property type="component" value="Unassembled WGS sequence"/>
</dbReference>
<evidence type="ECO:0000313" key="9">
    <source>
        <dbReference type="EMBL" id="MFB9260179.1"/>
    </source>
</evidence>
<comment type="caution">
    <text evidence="9">The sequence shown here is derived from an EMBL/GenBank/DDBJ whole genome shotgun (WGS) entry which is preliminary data.</text>
</comment>
<proteinExistence type="inferred from homology"/>
<evidence type="ECO:0000256" key="5">
    <source>
        <dbReference type="ARBA" id="ARBA00022630"/>
    </source>
</evidence>
<evidence type="ECO:0000256" key="8">
    <source>
        <dbReference type="HAMAP-Rule" id="MF_00212"/>
    </source>
</evidence>
<evidence type="ECO:0000256" key="6">
    <source>
        <dbReference type="ARBA" id="ARBA00022827"/>
    </source>
</evidence>
<dbReference type="Gene3D" id="3.30.9.10">
    <property type="entry name" value="D-Amino Acid Oxidase, subunit A, domain 2"/>
    <property type="match status" value="1"/>
</dbReference>
<dbReference type="InterPro" id="IPR006231">
    <property type="entry name" value="MQO"/>
</dbReference>